<dbReference type="Proteomes" id="UP000198796">
    <property type="component" value="Unassembled WGS sequence"/>
</dbReference>
<protein>
    <submittedName>
        <fullName evidence="2">Uncharacterized protein</fullName>
    </submittedName>
</protein>
<evidence type="ECO:0000313" key="3">
    <source>
        <dbReference type="Proteomes" id="UP000198796"/>
    </source>
</evidence>
<keyword evidence="3" id="KW-1185">Reference proteome</keyword>
<evidence type="ECO:0000256" key="1">
    <source>
        <dbReference type="SAM" id="MobiDB-lite"/>
    </source>
</evidence>
<proteinExistence type="predicted"/>
<gene>
    <name evidence="2" type="ORF">SAMN05421688_0280</name>
</gene>
<dbReference type="EMBL" id="FOJU01000001">
    <property type="protein sequence ID" value="SFA71105.1"/>
    <property type="molecule type" value="Genomic_DNA"/>
</dbReference>
<reference evidence="2 3" key="1">
    <citation type="submission" date="2016-10" db="EMBL/GenBank/DDBJ databases">
        <authorList>
            <person name="de Groot N.N."/>
        </authorList>
    </citation>
    <scope>NUCLEOTIDE SEQUENCE [LARGE SCALE GENOMIC DNA]</scope>
    <source>
        <strain evidence="2 3">DSM 29316</strain>
    </source>
</reference>
<accession>A0A1I0V461</accession>
<name>A0A1I0V461_9RHOB</name>
<evidence type="ECO:0000313" key="2">
    <source>
        <dbReference type="EMBL" id="SFA71105.1"/>
    </source>
</evidence>
<organism evidence="2 3">
    <name type="scientific">Poseidonocella pacifica</name>
    <dbReference type="NCBI Taxonomy" id="871651"/>
    <lineage>
        <taxon>Bacteria</taxon>
        <taxon>Pseudomonadati</taxon>
        <taxon>Pseudomonadota</taxon>
        <taxon>Alphaproteobacteria</taxon>
        <taxon>Rhodobacterales</taxon>
        <taxon>Roseobacteraceae</taxon>
        <taxon>Poseidonocella</taxon>
    </lineage>
</organism>
<dbReference type="STRING" id="871651.SAMN05421688_0280"/>
<dbReference type="AlphaFoldDB" id="A0A1I0V461"/>
<sequence length="38" mass="3978">MLKDPAPRRGTYSCVSAGPRPDGKAHPFPVVSVDPGTL</sequence>
<feature type="region of interest" description="Disordered" evidence="1">
    <location>
        <begin position="1"/>
        <end position="38"/>
    </location>
</feature>